<feature type="non-terminal residue" evidence="2">
    <location>
        <position position="1"/>
    </location>
</feature>
<comment type="caution">
    <text evidence="2">The sequence shown here is derived from an EMBL/GenBank/DDBJ whole genome shotgun (WGS) entry which is preliminary data.</text>
</comment>
<dbReference type="InterPro" id="IPR025410">
    <property type="entry name" value="Lant_dehyd"/>
</dbReference>
<reference evidence="2 3" key="1">
    <citation type="submission" date="2024-01" db="EMBL/GenBank/DDBJ databases">
        <title>Whole genome of Chryseobacterium arthrosphaerae NNCa 2741.</title>
        <authorList>
            <person name="Boriskina E.V."/>
            <person name="Gordinskaya N.A."/>
            <person name="Kropotov V.S."/>
            <person name="Alekseeva A.E."/>
            <person name="Makhova M.A."/>
            <person name="Kryazhev D.V."/>
            <person name="Shkurkina I.S."/>
        </authorList>
    </citation>
    <scope>NUCLEOTIDE SEQUENCE [LARGE SCALE GENOMIC DNA]</scope>
    <source>
        <strain evidence="2 3">NNCa 2741</strain>
    </source>
</reference>
<evidence type="ECO:0000313" key="2">
    <source>
        <dbReference type="EMBL" id="MEE6128832.1"/>
    </source>
</evidence>
<dbReference type="EMBL" id="JAZGJU010000034">
    <property type="protein sequence ID" value="MEE6128832.1"/>
    <property type="molecule type" value="Genomic_DNA"/>
</dbReference>
<organism evidence="2 3">
    <name type="scientific">Chryseobacterium arthrosphaerae</name>
    <dbReference type="NCBI Taxonomy" id="651561"/>
    <lineage>
        <taxon>Bacteria</taxon>
        <taxon>Pseudomonadati</taxon>
        <taxon>Bacteroidota</taxon>
        <taxon>Flavobacteriia</taxon>
        <taxon>Flavobacteriales</taxon>
        <taxon>Weeksellaceae</taxon>
        <taxon>Chryseobacterium group</taxon>
        <taxon>Chryseobacterium</taxon>
    </lineage>
</organism>
<dbReference type="Pfam" id="PF13575">
    <property type="entry name" value="DUF4135"/>
    <property type="match status" value="1"/>
</dbReference>
<keyword evidence="3" id="KW-1185">Reference proteome</keyword>
<feature type="domain" description="Lantibiotic biosynthesis protein dehydration" evidence="1">
    <location>
        <begin position="2"/>
        <end position="83"/>
    </location>
</feature>
<evidence type="ECO:0000313" key="3">
    <source>
        <dbReference type="Proteomes" id="UP001350005"/>
    </source>
</evidence>
<dbReference type="RefSeq" id="WP_330937379.1">
    <property type="nucleotide sequence ID" value="NZ_JAZGJU010000034.1"/>
</dbReference>
<protein>
    <submittedName>
        <fullName evidence="2">DUF4135 domain-containing protein</fullName>
    </submittedName>
</protein>
<accession>A0ABU7R1Z8</accession>
<proteinExistence type="predicted"/>
<name>A0ABU7R1Z8_9FLAO</name>
<gene>
    <name evidence="2" type="ORF">V2E39_15650</name>
</gene>
<evidence type="ECO:0000259" key="1">
    <source>
        <dbReference type="Pfam" id="PF13575"/>
    </source>
</evidence>
<sequence length="139" mass="15949">LSEQSPINSFENKKVRFLVRNTEVYFKLLVILSHPEYLKDSTMYGIKQEVLSKAYMVNKHLNTGLLKSEREQITLGDIPAFYINTLSDHLLLENGEKVDLFDMNAMQNLKNKIESASIENCNEQIVFIEESLSLHAVNA</sequence>
<dbReference type="Proteomes" id="UP001350005">
    <property type="component" value="Unassembled WGS sequence"/>
</dbReference>